<evidence type="ECO:0000256" key="1">
    <source>
        <dbReference type="ARBA" id="ARBA00022618"/>
    </source>
</evidence>
<dbReference type="GO" id="GO:0007091">
    <property type="term" value="P:metaphase/anaphase transition of mitotic cell cycle"/>
    <property type="evidence" value="ECO:0007669"/>
    <property type="project" value="TreeGrafter"/>
</dbReference>
<dbReference type="InParanoid" id="K1QMX1"/>
<name>K1QMX1_MAGGI</name>
<dbReference type="GO" id="GO:0060090">
    <property type="term" value="F:molecular adaptor activity"/>
    <property type="evidence" value="ECO:0007669"/>
    <property type="project" value="TreeGrafter"/>
</dbReference>
<dbReference type="PANTHER" id="PTHR12827">
    <property type="entry name" value="MEIOTIC CHECKPOINT REGULATOR TSG24 FAMILY MEMBER"/>
    <property type="match status" value="1"/>
</dbReference>
<evidence type="ECO:0000313" key="7">
    <source>
        <dbReference type="EMBL" id="EKC38167.1"/>
    </source>
</evidence>
<dbReference type="GO" id="GO:0031145">
    <property type="term" value="P:anaphase-promoting complex-dependent catabolic process"/>
    <property type="evidence" value="ECO:0007669"/>
    <property type="project" value="TreeGrafter"/>
</dbReference>
<dbReference type="InterPro" id="IPR011990">
    <property type="entry name" value="TPR-like_helical_dom_sf"/>
</dbReference>
<dbReference type="Gene3D" id="1.25.40.10">
    <property type="entry name" value="Tetratricopeptide repeat domain"/>
    <property type="match status" value="1"/>
</dbReference>
<accession>K1QMX1</accession>
<dbReference type="InterPro" id="IPR046794">
    <property type="entry name" value="Apc1_MidN"/>
</dbReference>
<dbReference type="GO" id="GO:0005680">
    <property type="term" value="C:anaphase-promoting complex"/>
    <property type="evidence" value="ECO:0007669"/>
    <property type="project" value="InterPro"/>
</dbReference>
<keyword evidence="1" id="KW-0132">Cell division</keyword>
<evidence type="ECO:0000259" key="5">
    <source>
        <dbReference type="Pfam" id="PF20518"/>
    </source>
</evidence>
<evidence type="ECO:0000256" key="3">
    <source>
        <dbReference type="ARBA" id="ARBA00023306"/>
    </source>
</evidence>
<dbReference type="PANTHER" id="PTHR12827:SF3">
    <property type="entry name" value="ANAPHASE-PROMOTING COMPLEX SUBUNIT 1"/>
    <property type="match status" value="1"/>
</dbReference>
<keyword evidence="3" id="KW-0131">Cell cycle</keyword>
<gene>
    <name evidence="7" type="ORF">CGI_10020861</name>
</gene>
<dbReference type="GO" id="GO:0070979">
    <property type="term" value="P:protein K11-linked ubiquitination"/>
    <property type="evidence" value="ECO:0007669"/>
    <property type="project" value="TreeGrafter"/>
</dbReference>
<dbReference type="GO" id="GO:0051301">
    <property type="term" value="P:cell division"/>
    <property type="evidence" value="ECO:0007669"/>
    <property type="project" value="UniProtKB-KW"/>
</dbReference>
<dbReference type="HOGENOM" id="CLU_299808_0_0_1"/>
<dbReference type="AlphaFoldDB" id="K1QMX1"/>
<dbReference type="InterPro" id="IPR024990">
    <property type="entry name" value="Apc1"/>
</dbReference>
<dbReference type="EMBL" id="JH816073">
    <property type="protein sequence ID" value="EKC38167.1"/>
    <property type="molecule type" value="Genomic_DNA"/>
</dbReference>
<proteinExistence type="predicted"/>
<dbReference type="InterPro" id="IPR003151">
    <property type="entry name" value="PIK-rel_kinase_FAT"/>
</dbReference>
<dbReference type="Pfam" id="PF23593">
    <property type="entry name" value="HEAT_ATR"/>
    <property type="match status" value="1"/>
</dbReference>
<sequence>MFKKQCKDFSKENEHCDEELYVSGNTVIWSHGGQSGIQQVLKTFTMDTPVLQALWFDFILPNTEIVPDPPSSLDIEGDLQTGICVVELGCVSCYCQSGKEYSMALPFQDCSLVCGTMDNSLYHPAPGTPLNNQSSCSSRYFGNLSSQSPSVSPLRNFSGRISSPGCLYLPQPISPMISSIAASRSQSPAVTSGSLHRFHTPSPNLGRHSGNYFRTPPVCSSNVSLINESFTEWVEPLRPEVCLEHLWTEPAPAIRCVKFEESNDLSQLIFGSVSIIPAKDALPIESLNLLVVLDPNGVLFIYSGVTKLNRLHVSTLPLGSGSLSMLKPVTPMSSPQRGGIFTSSRPPSAMDQAGFDEEITRLSPVQTDLEDSSHFDEFQAHSSYIQGLRDNVGKRFTIEDLDISASPAIVAKKPKQSDQGSEVDWEALIGSDHHKFIKSSIECCFGLDCSSTSVPASKHSFPSSINTSSLLFVHIPAVFAALHLTFEELLLSTTLVEEVENLVPSLYQLAVYNPPSDWPEEPYVLIGRQDLAKLLSMGKKKNVCPPGIYTSKPYTGTEGTQYEEDGMEHLDQELLRLRFSEDLRVSEARRLLQSSRPARIALTQRPEVSDHDFIEEQERHLYNICIRTMALPVGRGMFTLCTYHPLPTEPLPIPKLCLQGRAPPRNATVDLTHIDTPANMSSWPQFHNGVAAGLRMADFSHIDSTWILYNKPKGNELTNEYAGFLMALGLNEHLIHLHSLNVHDYLSKGSEMTTVGLLLGLAAAKAGYLQTAYSFLLQAADYNLPEFVLEKAKYLRVKGELDQALRYLERGMESRFGSIEQLLADKSENAKTKRKTYSQALLLQSRFSEETSCLESNEILKLYRKVISVNPDWEDGHFYIGKYYDKIITTLLEDKHDKVPSPPPLLAMNISKMGRTLAPYQLYTAFSQLISRICHVEPEVFQRLKDLIANIFVSFNQQSIWMMMAISKSSYPVRKQRCQDIFATVNKKTLSKVFVEDVNL</sequence>
<evidence type="ECO:0000259" key="4">
    <source>
        <dbReference type="Pfam" id="PF02259"/>
    </source>
</evidence>
<feature type="domain" description="Anaphase-promoting complex subunit 1 middle" evidence="5">
    <location>
        <begin position="400"/>
        <end position="510"/>
    </location>
</feature>
<organism evidence="7">
    <name type="scientific">Magallana gigas</name>
    <name type="common">Pacific oyster</name>
    <name type="synonym">Crassostrea gigas</name>
    <dbReference type="NCBI Taxonomy" id="29159"/>
    <lineage>
        <taxon>Eukaryota</taxon>
        <taxon>Metazoa</taxon>
        <taxon>Spiralia</taxon>
        <taxon>Lophotrochozoa</taxon>
        <taxon>Mollusca</taxon>
        <taxon>Bivalvia</taxon>
        <taxon>Autobranchia</taxon>
        <taxon>Pteriomorphia</taxon>
        <taxon>Ostreida</taxon>
        <taxon>Ostreoidea</taxon>
        <taxon>Ostreidae</taxon>
        <taxon>Magallana</taxon>
    </lineage>
</organism>
<reference evidence="7" key="1">
    <citation type="journal article" date="2012" name="Nature">
        <title>The oyster genome reveals stress adaptation and complexity of shell formation.</title>
        <authorList>
            <person name="Zhang G."/>
            <person name="Fang X."/>
            <person name="Guo X."/>
            <person name="Li L."/>
            <person name="Luo R."/>
            <person name="Xu F."/>
            <person name="Yang P."/>
            <person name="Zhang L."/>
            <person name="Wang X."/>
            <person name="Qi H."/>
            <person name="Xiong Z."/>
            <person name="Que H."/>
            <person name="Xie Y."/>
            <person name="Holland P.W."/>
            <person name="Paps J."/>
            <person name="Zhu Y."/>
            <person name="Wu F."/>
            <person name="Chen Y."/>
            <person name="Wang J."/>
            <person name="Peng C."/>
            <person name="Meng J."/>
            <person name="Yang L."/>
            <person name="Liu J."/>
            <person name="Wen B."/>
            <person name="Zhang N."/>
            <person name="Huang Z."/>
            <person name="Zhu Q."/>
            <person name="Feng Y."/>
            <person name="Mount A."/>
            <person name="Hedgecock D."/>
            <person name="Xu Z."/>
            <person name="Liu Y."/>
            <person name="Domazet-Loso T."/>
            <person name="Du Y."/>
            <person name="Sun X."/>
            <person name="Zhang S."/>
            <person name="Liu B."/>
            <person name="Cheng P."/>
            <person name="Jiang X."/>
            <person name="Li J."/>
            <person name="Fan D."/>
            <person name="Wang W."/>
            <person name="Fu W."/>
            <person name="Wang T."/>
            <person name="Wang B."/>
            <person name="Zhang J."/>
            <person name="Peng Z."/>
            <person name="Li Y."/>
            <person name="Li N."/>
            <person name="Wang J."/>
            <person name="Chen M."/>
            <person name="He Y."/>
            <person name="Tan F."/>
            <person name="Song X."/>
            <person name="Zheng Q."/>
            <person name="Huang R."/>
            <person name="Yang H."/>
            <person name="Du X."/>
            <person name="Chen L."/>
            <person name="Yang M."/>
            <person name="Gaffney P.M."/>
            <person name="Wang S."/>
            <person name="Luo L."/>
            <person name="She Z."/>
            <person name="Ming Y."/>
            <person name="Huang W."/>
            <person name="Zhang S."/>
            <person name="Huang B."/>
            <person name="Zhang Y."/>
            <person name="Qu T."/>
            <person name="Ni P."/>
            <person name="Miao G."/>
            <person name="Wang J."/>
            <person name="Wang Q."/>
            <person name="Steinberg C.E."/>
            <person name="Wang H."/>
            <person name="Li N."/>
            <person name="Qian L."/>
            <person name="Zhang G."/>
            <person name="Li Y."/>
            <person name="Yang H."/>
            <person name="Liu X."/>
            <person name="Wang J."/>
            <person name="Yin Y."/>
            <person name="Wang J."/>
        </authorList>
    </citation>
    <scope>NUCLEOTIDE SEQUENCE [LARGE SCALE GENOMIC DNA]</scope>
    <source>
        <strain evidence="7">05x7-T-G4-1.051#20</strain>
    </source>
</reference>
<evidence type="ECO:0000259" key="6">
    <source>
        <dbReference type="Pfam" id="PF23593"/>
    </source>
</evidence>
<protein>
    <submittedName>
        <fullName evidence="7">Anaphase-promoting complex subunit 1</fullName>
    </submittedName>
</protein>
<dbReference type="InterPro" id="IPR057564">
    <property type="entry name" value="HEAT_ATR"/>
</dbReference>
<evidence type="ECO:0000256" key="2">
    <source>
        <dbReference type="ARBA" id="ARBA00022776"/>
    </source>
</evidence>
<dbReference type="Pfam" id="PF20518">
    <property type="entry name" value="Apc1_MidN"/>
    <property type="match status" value="1"/>
</dbReference>
<keyword evidence="2" id="KW-0498">Mitosis</keyword>
<dbReference type="Pfam" id="PF02259">
    <property type="entry name" value="FAT"/>
    <property type="match status" value="1"/>
</dbReference>
<feature type="domain" description="Serine/threonine-protein kinase ATR-like HEAT repeats" evidence="6">
    <location>
        <begin position="909"/>
        <end position="988"/>
    </location>
</feature>
<feature type="domain" description="PIK-related kinase FAT" evidence="4">
    <location>
        <begin position="763"/>
        <end position="900"/>
    </location>
</feature>